<evidence type="ECO:0000256" key="2">
    <source>
        <dbReference type="ARBA" id="ARBA00022692"/>
    </source>
</evidence>
<dbReference type="EMBL" id="AE017222">
    <property type="protein sequence ID" value="AAS82474.1"/>
    <property type="molecule type" value="Genomic_DNA"/>
</dbReference>
<evidence type="ECO:0000256" key="1">
    <source>
        <dbReference type="ARBA" id="ARBA00004141"/>
    </source>
</evidence>
<keyword evidence="2 5" id="KW-0812">Transmembrane</keyword>
<feature type="transmembrane region" description="Helical" evidence="5">
    <location>
        <begin position="132"/>
        <end position="154"/>
    </location>
</feature>
<keyword evidence="4 5" id="KW-0472">Membrane</keyword>
<dbReference type="eggNOG" id="COG1178">
    <property type="taxonomic scope" value="Bacteria"/>
</dbReference>
<evidence type="ECO:0000256" key="3">
    <source>
        <dbReference type="ARBA" id="ARBA00022989"/>
    </source>
</evidence>
<reference evidence="6 7" key="1">
    <citation type="journal article" date="2004" name="Nat. Biotechnol.">
        <title>The genome sequence of the extreme thermophile Thermus thermophilus.</title>
        <authorList>
            <person name="Henne A."/>
            <person name="Brueggemann H."/>
            <person name="Raasch C."/>
            <person name="Wiezer A."/>
            <person name="Hartsch T."/>
            <person name="Liesegang H."/>
            <person name="Johann A."/>
            <person name="Lienard T."/>
            <person name="Gohl O."/>
            <person name="Martinez-Arias R."/>
            <person name="Jacobi C."/>
            <person name="Starkuviene V."/>
            <person name="Schlenczeck S."/>
            <person name="Dencker S."/>
            <person name="Huber R."/>
            <person name="Klenk H.-P."/>
            <person name="Overbeek R."/>
            <person name="Kramer W."/>
            <person name="Merkl R."/>
            <person name="Gottschalk G."/>
            <person name="Fritz H.-J."/>
        </authorList>
    </citation>
    <scope>NUCLEOTIDE SEQUENCE [LARGE SCALE GENOMIC DNA]</scope>
    <source>
        <strain evidence="7">ATCC BAA-163 / DSM 7039 / HB27</strain>
        <plasmid evidence="6 7">pTT27</plasmid>
    </source>
</reference>
<proteinExistence type="predicted"/>
<dbReference type="GO" id="GO:0016020">
    <property type="term" value="C:membrane"/>
    <property type="evidence" value="ECO:0007669"/>
    <property type="project" value="UniProtKB-SubCell"/>
</dbReference>
<keyword evidence="6" id="KW-0614">Plasmid</keyword>
<evidence type="ECO:0000313" key="6">
    <source>
        <dbReference type="EMBL" id="AAS82474.1"/>
    </source>
</evidence>
<dbReference type="Proteomes" id="UP000000592">
    <property type="component" value="Plasmid pTT27"/>
</dbReference>
<dbReference type="AlphaFoldDB" id="Q746B1"/>
<evidence type="ECO:0000313" key="7">
    <source>
        <dbReference type="Proteomes" id="UP000000592"/>
    </source>
</evidence>
<keyword evidence="3 5" id="KW-1133">Transmembrane helix</keyword>
<dbReference type="HOGENOM" id="CLU_1073385_0_0_0"/>
<gene>
    <name evidence="6" type="ordered locus">TT_P0144</name>
</gene>
<dbReference type="RefSeq" id="WP_011174420.1">
    <property type="nucleotide sequence ID" value="NC_005838.1"/>
</dbReference>
<comment type="subcellular location">
    <subcellularLocation>
        <location evidence="1">Membrane</location>
        <topology evidence="1">Multi-pass membrane protein</topology>
    </subcellularLocation>
</comment>
<feature type="transmembrane region" description="Helical" evidence="5">
    <location>
        <begin position="219"/>
        <end position="246"/>
    </location>
</feature>
<evidence type="ECO:0000256" key="4">
    <source>
        <dbReference type="ARBA" id="ARBA00023136"/>
    </source>
</evidence>
<protein>
    <submittedName>
        <fullName evidence="6">Uncharacterized protein</fullName>
    </submittedName>
</protein>
<feature type="transmembrane region" description="Helical" evidence="5">
    <location>
        <begin position="74"/>
        <end position="96"/>
    </location>
</feature>
<sequence length="259" mass="27458">MASADPNYSGPALIPQGNLAPRYGFAHFEALKANGLAIEQSNPVLQQKLARGEYAIALTNDYGVRQEMEKGMSLFFTFQSLRLALYGVKGILLAWAFHYAPMAYALLRPALGFLWPLLRAARVHGVVGVRRLWVLLPPLLPSLLAAGGLVYLALLGNFGVPAVLGLPARVYVLPTLAYARLNSPLSPDPIGEAAALGLLLRPRSLLEAASEGPPSGKPLYAFLFALYALLYAPGAETVGVAVLGALNGGPYRITGQAGP</sequence>
<accession>Q746B1</accession>
<organism evidence="6 7">
    <name type="scientific">Thermus thermophilus (strain ATCC BAA-163 / DSM 7039 / HB27)</name>
    <dbReference type="NCBI Taxonomy" id="262724"/>
    <lineage>
        <taxon>Bacteria</taxon>
        <taxon>Thermotogati</taxon>
        <taxon>Deinococcota</taxon>
        <taxon>Deinococci</taxon>
        <taxon>Thermales</taxon>
        <taxon>Thermaceae</taxon>
        <taxon>Thermus</taxon>
    </lineage>
</organism>
<geneLocation type="plasmid" evidence="6 7">
    <name>pTT27</name>
</geneLocation>
<evidence type="ECO:0000256" key="5">
    <source>
        <dbReference type="SAM" id="Phobius"/>
    </source>
</evidence>
<dbReference type="SUPFAM" id="SSF161098">
    <property type="entry name" value="MetI-like"/>
    <property type="match status" value="1"/>
</dbReference>
<dbReference type="InterPro" id="IPR035906">
    <property type="entry name" value="MetI-like_sf"/>
</dbReference>
<dbReference type="KEGG" id="tth:TT_P0144"/>
<dbReference type="Gene3D" id="3.40.190.10">
    <property type="entry name" value="Periplasmic binding protein-like II"/>
    <property type="match status" value="1"/>
</dbReference>
<name>Q746B1_THET2</name>